<evidence type="ECO:0000313" key="3">
    <source>
        <dbReference type="Proteomes" id="UP000070258"/>
    </source>
</evidence>
<dbReference type="EMBL" id="LSRF01000058">
    <property type="protein sequence ID" value="KXP03616.1"/>
    <property type="molecule type" value="Genomic_DNA"/>
</dbReference>
<reference evidence="3" key="3">
    <citation type="submission" date="2016-02" db="EMBL/GenBank/DDBJ databases">
        <authorList>
            <person name="Wen L."/>
            <person name="He K."/>
            <person name="Yang H."/>
        </authorList>
    </citation>
    <scope>NUCLEOTIDE SEQUENCE [LARGE SCALE GENOMIC DNA]</scope>
    <source>
        <strain evidence="3">JCM 15929</strain>
    </source>
</reference>
<dbReference type="Proteomes" id="UP000070258">
    <property type="component" value="Unassembled WGS sequence"/>
</dbReference>
<dbReference type="Proteomes" id="UP000070409">
    <property type="component" value="Unassembled WGS sequence"/>
</dbReference>
<accession>A0A137ZZJ7</accession>
<organism evidence="2 3">
    <name type="scientific">Tsukamurella pseudospumae</name>
    <dbReference type="NCBI Taxonomy" id="239498"/>
    <lineage>
        <taxon>Bacteria</taxon>
        <taxon>Bacillati</taxon>
        <taxon>Actinomycetota</taxon>
        <taxon>Actinomycetes</taxon>
        <taxon>Mycobacteriales</taxon>
        <taxon>Tsukamurellaceae</taxon>
        <taxon>Tsukamurella</taxon>
    </lineage>
</organism>
<gene>
    <name evidence="2" type="ORF">AXK60_17585</name>
    <name evidence="1" type="ORF">AXK61_11730</name>
</gene>
<dbReference type="EMBL" id="LSRE01000050">
    <property type="protein sequence ID" value="KXO89267.1"/>
    <property type="molecule type" value="Genomic_DNA"/>
</dbReference>
<evidence type="ECO:0000313" key="4">
    <source>
        <dbReference type="Proteomes" id="UP000070409"/>
    </source>
</evidence>
<dbReference type="AlphaFoldDB" id="A0A137ZZJ7"/>
<evidence type="ECO:0000313" key="2">
    <source>
        <dbReference type="EMBL" id="KXP03616.1"/>
    </source>
</evidence>
<protein>
    <submittedName>
        <fullName evidence="2">Uncharacterized protein</fullName>
    </submittedName>
</protein>
<proteinExistence type="predicted"/>
<sequence length="64" mass="6840">MSETSNAKKPGYVDNGWPQANDGHAAHAVNELAAPVVGAMSPFGEVEFPQAHIPYVHPSTKINR</sequence>
<dbReference type="RefSeq" id="WP_068574572.1">
    <property type="nucleotide sequence ID" value="NZ_LSRE01000050.1"/>
</dbReference>
<dbReference type="OrthoDB" id="5191634at2"/>
<dbReference type="STRING" id="239498.AXK60_17585"/>
<evidence type="ECO:0000313" key="1">
    <source>
        <dbReference type="EMBL" id="KXO89267.1"/>
    </source>
</evidence>
<comment type="caution">
    <text evidence="2">The sequence shown here is derived from an EMBL/GenBank/DDBJ whole genome shotgun (WGS) entry which is preliminary data.</text>
</comment>
<reference evidence="1 4" key="2">
    <citation type="submission" date="2016-02" db="EMBL/GenBank/DDBJ databases">
        <authorList>
            <person name="Teng J.L."/>
            <person name="Tang Y."/>
            <person name="Huang Y."/>
            <person name="Guo F."/>
            <person name="Wei W."/>
            <person name="Chen J.H."/>
            <person name="Wong S.Y."/>
            <person name="Lau S.K."/>
            <person name="Woo P.C."/>
        </authorList>
    </citation>
    <scope>NUCLEOTIDE SEQUENCE [LARGE SCALE GENOMIC DNA]</scope>
    <source>
        <strain evidence="1 4">JCM 13375</strain>
    </source>
</reference>
<reference evidence="2" key="1">
    <citation type="submission" date="2016-02" db="EMBL/GenBank/DDBJ databases">
        <authorList>
            <person name="Teng J.L."/>
            <person name="Yang Y."/>
            <person name="Huang Y."/>
            <person name="Guo F."/>
            <person name="Wei W."/>
            <person name="Chen J.H."/>
            <person name="Wong S.Y."/>
            <person name="Lau S.K."/>
            <person name="Woo P.C."/>
        </authorList>
    </citation>
    <scope>NUCLEOTIDE SEQUENCE</scope>
    <source>
        <strain evidence="2">JCM 15929</strain>
    </source>
</reference>
<keyword evidence="4" id="KW-1185">Reference proteome</keyword>
<name>A0A137ZZJ7_9ACTN</name>